<dbReference type="NCBIfam" id="TIGR00675">
    <property type="entry name" value="dcm"/>
    <property type="match status" value="1"/>
</dbReference>
<dbReference type="InterPro" id="IPR031303">
    <property type="entry name" value="C5_meth_CS"/>
</dbReference>
<keyword evidence="8" id="KW-0540">Nuclease</keyword>
<dbReference type="RefSeq" id="WP_232518036.1">
    <property type="nucleotide sequence ID" value="NZ_AP019697.1"/>
</dbReference>
<dbReference type="SUPFAM" id="SSF53335">
    <property type="entry name" value="S-adenosyl-L-methionine-dependent methyltransferases"/>
    <property type="match status" value="1"/>
</dbReference>
<dbReference type="GO" id="GO:0003677">
    <property type="term" value="F:DNA binding"/>
    <property type="evidence" value="ECO:0007669"/>
    <property type="project" value="TreeGrafter"/>
</dbReference>
<dbReference type="GO" id="GO:0004519">
    <property type="term" value="F:endonuclease activity"/>
    <property type="evidence" value="ECO:0007669"/>
    <property type="project" value="UniProtKB-KW"/>
</dbReference>
<keyword evidence="1 5" id="KW-0489">Methyltransferase</keyword>
<keyword evidence="8" id="KW-0255">Endonuclease</keyword>
<evidence type="ECO:0000256" key="5">
    <source>
        <dbReference type="PROSITE-ProRule" id="PRU01016"/>
    </source>
</evidence>
<evidence type="ECO:0000256" key="2">
    <source>
        <dbReference type="ARBA" id="ARBA00022679"/>
    </source>
</evidence>
<evidence type="ECO:0000313" key="9">
    <source>
        <dbReference type="Proteomes" id="UP000320585"/>
    </source>
</evidence>
<dbReference type="REBASE" id="352345">
    <property type="entry name" value="M.DspBBH33ORF16590P"/>
</dbReference>
<dbReference type="EMBL" id="AP019697">
    <property type="protein sequence ID" value="BBK25724.1"/>
    <property type="molecule type" value="Genomic_DNA"/>
</dbReference>
<evidence type="ECO:0000256" key="1">
    <source>
        <dbReference type="ARBA" id="ARBA00022603"/>
    </source>
</evidence>
<proteinExistence type="inferred from homology"/>
<dbReference type="PROSITE" id="PS51679">
    <property type="entry name" value="SAM_MT_C5"/>
    <property type="match status" value="1"/>
</dbReference>
<comment type="catalytic activity">
    <reaction evidence="7">
        <text>a 2'-deoxycytidine in DNA + S-adenosyl-L-methionine = a 5-methyl-2'-deoxycytidine in DNA + S-adenosyl-L-homocysteine + H(+)</text>
        <dbReference type="Rhea" id="RHEA:13681"/>
        <dbReference type="Rhea" id="RHEA-COMP:11369"/>
        <dbReference type="Rhea" id="RHEA-COMP:11370"/>
        <dbReference type="ChEBI" id="CHEBI:15378"/>
        <dbReference type="ChEBI" id="CHEBI:57856"/>
        <dbReference type="ChEBI" id="CHEBI:59789"/>
        <dbReference type="ChEBI" id="CHEBI:85452"/>
        <dbReference type="ChEBI" id="CHEBI:85454"/>
        <dbReference type="EC" id="2.1.1.37"/>
    </reaction>
</comment>
<comment type="similarity">
    <text evidence="5 6">Belongs to the class I-like SAM-binding methyltransferase superfamily. C5-methyltransferase family.</text>
</comment>
<dbReference type="PROSITE" id="PS00094">
    <property type="entry name" value="C5_MTASE_1"/>
    <property type="match status" value="1"/>
</dbReference>
<dbReference type="GO" id="GO:0044027">
    <property type="term" value="P:negative regulation of gene expression via chromosomal CpG island methylation"/>
    <property type="evidence" value="ECO:0007669"/>
    <property type="project" value="TreeGrafter"/>
</dbReference>
<keyword evidence="9" id="KW-1185">Reference proteome</keyword>
<organism evidence="8 9">
    <name type="scientific">Dialister hominis</name>
    <dbReference type="NCBI Taxonomy" id="2582419"/>
    <lineage>
        <taxon>Bacteria</taxon>
        <taxon>Bacillati</taxon>
        <taxon>Bacillota</taxon>
        <taxon>Negativicutes</taxon>
        <taxon>Veillonellales</taxon>
        <taxon>Veillonellaceae</taxon>
        <taxon>Dialister</taxon>
    </lineage>
</organism>
<reference evidence="9" key="1">
    <citation type="submission" date="2019-05" db="EMBL/GenBank/DDBJ databases">
        <title>Complete genome sequencing of Dialister sp. strain 5BBH33.</title>
        <authorList>
            <person name="Sakamoto M."/>
            <person name="Murakami T."/>
            <person name="Mori H."/>
        </authorList>
    </citation>
    <scope>NUCLEOTIDE SEQUENCE [LARGE SCALE GENOMIC DNA]</scope>
    <source>
        <strain evidence="9">5BBH33</strain>
    </source>
</reference>
<keyword evidence="8" id="KW-0378">Hydrolase</keyword>
<evidence type="ECO:0000256" key="4">
    <source>
        <dbReference type="ARBA" id="ARBA00022747"/>
    </source>
</evidence>
<dbReference type="AlphaFoldDB" id="A0A8D4UVL1"/>
<name>A0A8D4UVL1_9FIRM</name>
<sequence length="450" mass="51985">MKFLDLFAGAGGLSEGFVMAGFSPAAHIEMDKAACYTLKTRAAYHWLKEQGRLDIYHDYLHGRIDRNSFYAKIPQDVLESVMNYQMSKDNLEEIFDKIDGRLGDNRINLIIGGPPCQAYSLAGRSRDANNMIGDERNYLYKIYAEFLRRYKPKYFLFENVLGLLSAKEPDGTRHFDAMCRTFKECGYSVETKIFLASDYGVLQSRRRLILIGKLGDDHGFYPLVQRHPTEQDGICVSEIFNDLPPLHANEGTPLPTKTRHYEGKYLYDAGIKEKDEEEVTLHYARYVNDHDKDIYRRVVEAWNRNQTRLKYTDLPKEMLTHKNTTSFLDRFNVVADNLSYAQTVVAHLSKDGHFFIHPDIKQNRSITPREAARLQTFPDNFHFETSTGKPAFGPIFRQIGNAVPVRLAYSLAKAINECFVHPDSYQRDFDIYHEKKVKGNKEEAQTELHF</sequence>
<evidence type="ECO:0000313" key="8">
    <source>
        <dbReference type="EMBL" id="BBK25724.1"/>
    </source>
</evidence>
<dbReference type="Proteomes" id="UP000320585">
    <property type="component" value="Chromosome"/>
</dbReference>
<dbReference type="PANTHER" id="PTHR10629:SF52">
    <property type="entry name" value="DNA (CYTOSINE-5)-METHYLTRANSFERASE 1"/>
    <property type="match status" value="1"/>
</dbReference>
<gene>
    <name evidence="8" type="ORF">Dia5BBH33_16590</name>
</gene>
<keyword evidence="3 5" id="KW-0949">S-adenosyl-L-methionine</keyword>
<dbReference type="GO" id="GO:0032259">
    <property type="term" value="P:methylation"/>
    <property type="evidence" value="ECO:0007669"/>
    <property type="project" value="UniProtKB-KW"/>
</dbReference>
<dbReference type="GO" id="GO:0003886">
    <property type="term" value="F:DNA (cytosine-5-)-methyltransferase activity"/>
    <property type="evidence" value="ECO:0007669"/>
    <property type="project" value="UniProtKB-EC"/>
</dbReference>
<keyword evidence="4" id="KW-0680">Restriction system</keyword>
<dbReference type="InterPro" id="IPR001525">
    <property type="entry name" value="C5_MeTfrase"/>
</dbReference>
<evidence type="ECO:0000256" key="3">
    <source>
        <dbReference type="ARBA" id="ARBA00022691"/>
    </source>
</evidence>
<evidence type="ECO:0000256" key="7">
    <source>
        <dbReference type="RuleBase" id="RU000417"/>
    </source>
</evidence>
<evidence type="ECO:0000256" key="6">
    <source>
        <dbReference type="RuleBase" id="RU000416"/>
    </source>
</evidence>
<dbReference type="Gene3D" id="3.40.50.150">
    <property type="entry name" value="Vaccinia Virus protein VP39"/>
    <property type="match status" value="1"/>
</dbReference>
<dbReference type="EC" id="2.1.1.37" evidence="7"/>
<keyword evidence="2 5" id="KW-0808">Transferase</keyword>
<dbReference type="GeneID" id="92716879"/>
<dbReference type="Pfam" id="PF00145">
    <property type="entry name" value="DNA_methylase"/>
    <property type="match status" value="2"/>
</dbReference>
<dbReference type="PRINTS" id="PR00105">
    <property type="entry name" value="C5METTRFRASE"/>
</dbReference>
<dbReference type="PROSITE" id="PS00095">
    <property type="entry name" value="C5_MTASE_2"/>
    <property type="match status" value="1"/>
</dbReference>
<protein>
    <recommendedName>
        <fullName evidence="7">Cytosine-specific methyltransferase</fullName>
        <ecNumber evidence="7">2.1.1.37</ecNumber>
    </recommendedName>
</protein>
<dbReference type="InterPro" id="IPR029063">
    <property type="entry name" value="SAM-dependent_MTases_sf"/>
</dbReference>
<accession>A0A8D4UVL1</accession>
<feature type="active site" evidence="5">
    <location>
        <position position="116"/>
    </location>
</feature>
<dbReference type="InterPro" id="IPR018117">
    <property type="entry name" value="C5_DNA_meth_AS"/>
</dbReference>
<dbReference type="InterPro" id="IPR050390">
    <property type="entry name" value="C5-Methyltransferase"/>
</dbReference>
<dbReference type="GO" id="GO:0009307">
    <property type="term" value="P:DNA restriction-modification system"/>
    <property type="evidence" value="ECO:0007669"/>
    <property type="project" value="UniProtKB-KW"/>
</dbReference>
<dbReference type="KEGG" id="dho:Dia5BBH33_16590"/>
<dbReference type="PANTHER" id="PTHR10629">
    <property type="entry name" value="CYTOSINE-SPECIFIC METHYLTRANSFERASE"/>
    <property type="match status" value="1"/>
</dbReference>
<dbReference type="Gene3D" id="3.90.120.10">
    <property type="entry name" value="DNA Methylase, subunit A, domain 2"/>
    <property type="match status" value="1"/>
</dbReference>